<keyword evidence="1" id="KW-1133">Transmembrane helix</keyword>
<comment type="caution">
    <text evidence="2">The sequence shown here is derived from an EMBL/GenBank/DDBJ whole genome shotgun (WGS) entry which is preliminary data.</text>
</comment>
<evidence type="ECO:0000256" key="1">
    <source>
        <dbReference type="SAM" id="Phobius"/>
    </source>
</evidence>
<keyword evidence="1" id="KW-0472">Membrane</keyword>
<evidence type="ECO:0000313" key="3">
    <source>
        <dbReference type="Proteomes" id="UP000072520"/>
    </source>
</evidence>
<organism evidence="2 3">
    <name type="scientific">Pantoea stewartii</name>
    <dbReference type="NCBI Taxonomy" id="66269"/>
    <lineage>
        <taxon>Bacteria</taxon>
        <taxon>Pseudomonadati</taxon>
        <taxon>Pseudomonadota</taxon>
        <taxon>Gammaproteobacteria</taxon>
        <taxon>Enterobacterales</taxon>
        <taxon>Erwiniaceae</taxon>
        <taxon>Pantoea</taxon>
    </lineage>
</organism>
<dbReference type="AlphaFoldDB" id="A0AB34VGU1"/>
<feature type="transmembrane region" description="Helical" evidence="1">
    <location>
        <begin position="7"/>
        <end position="25"/>
    </location>
</feature>
<proteinExistence type="predicted"/>
<feature type="transmembrane region" description="Helical" evidence="1">
    <location>
        <begin position="37"/>
        <end position="53"/>
    </location>
</feature>
<reference evidence="2 3" key="1">
    <citation type="journal article" date="2016" name="Front. Microbiol.">
        <title>Genomic Resource of Rice Seed Associated Bacteria.</title>
        <authorList>
            <person name="Midha S."/>
            <person name="Bansal K."/>
            <person name="Sharma S."/>
            <person name="Kumar N."/>
            <person name="Patil P.P."/>
            <person name="Chaudhry V."/>
            <person name="Patil P.B."/>
        </authorList>
    </citation>
    <scope>NUCLEOTIDE SEQUENCE [LARGE SCALE GENOMIC DNA]</scope>
    <source>
        <strain evidence="2 3">RSA13</strain>
    </source>
</reference>
<keyword evidence="1" id="KW-0812">Transmembrane</keyword>
<gene>
    <name evidence="2" type="ORF">RSA13_10520</name>
</gene>
<sequence>MSNKHKIRFFFGILAFLLIVVSFFIDFSNDEPPKPSHIALLIIIFVAMVFSIYKTNNMKKDNE</sequence>
<protein>
    <recommendedName>
        <fullName evidence="4">Inner membrane protein</fullName>
    </recommendedName>
</protein>
<name>A0AB34VGU1_9GAMM</name>
<dbReference type="Proteomes" id="UP000072520">
    <property type="component" value="Unassembled WGS sequence"/>
</dbReference>
<evidence type="ECO:0000313" key="2">
    <source>
        <dbReference type="EMBL" id="KTS98041.1"/>
    </source>
</evidence>
<dbReference type="EMBL" id="LDSI01000012">
    <property type="protein sequence ID" value="KTS98041.1"/>
    <property type="molecule type" value="Genomic_DNA"/>
</dbReference>
<evidence type="ECO:0008006" key="4">
    <source>
        <dbReference type="Google" id="ProtNLM"/>
    </source>
</evidence>
<accession>A0AB34VGU1</accession>